<dbReference type="PANTHER" id="PTHR30032">
    <property type="entry name" value="N-ACETYLMURAMOYL-L-ALANINE AMIDASE-RELATED"/>
    <property type="match status" value="1"/>
</dbReference>
<dbReference type="Pfam" id="PF08486">
    <property type="entry name" value="SpoIID"/>
    <property type="match status" value="1"/>
</dbReference>
<dbReference type="STRING" id="766136.BHF68_06930"/>
<gene>
    <name evidence="3" type="ORF">BHF68_06930</name>
</gene>
<keyword evidence="4" id="KW-1185">Reference proteome</keyword>
<dbReference type="NCBIfam" id="TIGR02669">
    <property type="entry name" value="SpoIID_LytB"/>
    <property type="match status" value="1"/>
</dbReference>
<name>A0A1E5G2N5_9FIRM</name>
<dbReference type="GO" id="GO:0030435">
    <property type="term" value="P:sporulation resulting in formation of a cellular spore"/>
    <property type="evidence" value="ECO:0007669"/>
    <property type="project" value="InterPro"/>
</dbReference>
<evidence type="ECO:0000256" key="1">
    <source>
        <dbReference type="SAM" id="Phobius"/>
    </source>
</evidence>
<keyword evidence="1" id="KW-1133">Transmembrane helix</keyword>
<protein>
    <submittedName>
        <fullName evidence="3">Stage II sporulation protein D</fullName>
    </submittedName>
</protein>
<dbReference type="InterPro" id="IPR014225">
    <property type="entry name" value="Spore_II_D_firmicutes"/>
</dbReference>
<evidence type="ECO:0000313" key="4">
    <source>
        <dbReference type="Proteomes" id="UP000094296"/>
    </source>
</evidence>
<evidence type="ECO:0000259" key="2">
    <source>
        <dbReference type="Pfam" id="PF08486"/>
    </source>
</evidence>
<dbReference type="InterPro" id="IPR051922">
    <property type="entry name" value="Bact_Sporulation_Assoc"/>
</dbReference>
<proteinExistence type="predicted"/>
<comment type="caution">
    <text evidence="3">The sequence shown here is derived from an EMBL/GenBank/DDBJ whole genome shotgun (WGS) entry which is preliminary data.</text>
</comment>
<dbReference type="RefSeq" id="WP_069643374.1">
    <property type="nucleotide sequence ID" value="NZ_MIJE01000030.1"/>
</dbReference>
<sequence>MNKLRQYQSIKERLKKRRYNHLFKSPTTSSPRKKVIIATSLGFIITMLLIIGIPSIALWVTDPKIEPIELELDEDGFMVQLHRSKEDIIVELPLEQYIRGVVAAEMPASFEMEALKAQALAARTYFINKWITENRPISDDFRIDQAYYSDDELKIRWGGSYQEYSNKINQAINETKGMILTFNQQPIEAYYFSTSNGFTENSEDVWSAAIPYLRSVESPWDTISPNFQVTKSIPISEVHEKLGLAIPVTAWNGGGDQMPRIVATKRSNAQRIIEMQIGDQTFSGREVRERLGLNSTHFTISIKDGKMHFTTYGYGHGVGMSQWGAEAMARDGMKAEDITRYFYQGTDIEPYIQIASLLPKIKDTIAATNEANQVAQTDVSS</sequence>
<feature type="transmembrane region" description="Helical" evidence="1">
    <location>
        <begin position="35"/>
        <end position="60"/>
    </location>
</feature>
<dbReference type="GO" id="GO:0030288">
    <property type="term" value="C:outer membrane-bounded periplasmic space"/>
    <property type="evidence" value="ECO:0007669"/>
    <property type="project" value="TreeGrafter"/>
</dbReference>
<dbReference type="OrthoDB" id="9794671at2"/>
<dbReference type="Proteomes" id="UP000094296">
    <property type="component" value="Unassembled WGS sequence"/>
</dbReference>
<keyword evidence="1" id="KW-0812">Transmembrane</keyword>
<dbReference type="InterPro" id="IPR013693">
    <property type="entry name" value="SpoIID/LytB_N"/>
</dbReference>
<dbReference type="AlphaFoldDB" id="A0A1E5G2N5"/>
<accession>A0A1E5G2N5</accession>
<dbReference type="InterPro" id="IPR013486">
    <property type="entry name" value="SpoIID/LytB"/>
</dbReference>
<dbReference type="PANTHER" id="PTHR30032:SF4">
    <property type="entry name" value="AMIDASE ENHANCER"/>
    <property type="match status" value="1"/>
</dbReference>
<organism evidence="3 4">
    <name type="scientific">Desulfuribacillus alkaliarsenatis</name>
    <dbReference type="NCBI Taxonomy" id="766136"/>
    <lineage>
        <taxon>Bacteria</taxon>
        <taxon>Bacillati</taxon>
        <taxon>Bacillota</taxon>
        <taxon>Desulfuribacillia</taxon>
        <taxon>Desulfuribacillales</taxon>
        <taxon>Desulfuribacillaceae</taxon>
        <taxon>Desulfuribacillus</taxon>
    </lineage>
</organism>
<dbReference type="EMBL" id="MIJE01000030">
    <property type="protein sequence ID" value="OEF96791.1"/>
    <property type="molecule type" value="Genomic_DNA"/>
</dbReference>
<feature type="domain" description="Sporulation stage II protein D amidase enhancer LytB N-terminal" evidence="2">
    <location>
        <begin position="84"/>
        <end position="182"/>
    </location>
</feature>
<evidence type="ECO:0000313" key="3">
    <source>
        <dbReference type="EMBL" id="OEF96791.1"/>
    </source>
</evidence>
<reference evidence="3 4" key="1">
    <citation type="submission" date="2016-09" db="EMBL/GenBank/DDBJ databases">
        <title>Draft genome sequence for the type strain of Desulfuribacillus alkaliarsenatis AHT28, an obligately anaerobic, sulfidogenic bacterium isolated from Russian soda lake sediments.</title>
        <authorList>
            <person name="Abin C.A."/>
            <person name="Hollibaugh J.T."/>
        </authorList>
    </citation>
    <scope>NUCLEOTIDE SEQUENCE [LARGE SCALE GENOMIC DNA]</scope>
    <source>
        <strain evidence="3 4">AHT28</strain>
    </source>
</reference>
<keyword evidence="1" id="KW-0472">Membrane</keyword>
<dbReference type="NCBIfam" id="TIGR02870">
    <property type="entry name" value="spore_II_D"/>
    <property type="match status" value="1"/>
</dbReference>